<reference evidence="9" key="2">
    <citation type="submission" date="2023-01" db="EMBL/GenBank/DDBJ databases">
        <authorList>
            <person name="Sun Q."/>
            <person name="Evtushenko L."/>
        </authorList>
    </citation>
    <scope>NUCLEOTIDE SEQUENCE</scope>
    <source>
        <strain evidence="9">VKM Ac-1958</strain>
    </source>
</reference>
<dbReference type="GO" id="GO:0055085">
    <property type="term" value="P:transmembrane transport"/>
    <property type="evidence" value="ECO:0007669"/>
    <property type="project" value="InterPro"/>
</dbReference>
<evidence type="ECO:0000256" key="6">
    <source>
        <dbReference type="ARBA" id="ARBA00023136"/>
    </source>
</evidence>
<evidence type="ECO:0000259" key="8">
    <source>
        <dbReference type="PROSITE" id="PS50928"/>
    </source>
</evidence>
<evidence type="ECO:0000256" key="2">
    <source>
        <dbReference type="ARBA" id="ARBA00022448"/>
    </source>
</evidence>
<evidence type="ECO:0000313" key="9">
    <source>
        <dbReference type="EMBL" id="GLK00710.1"/>
    </source>
</evidence>
<comment type="subcellular location">
    <subcellularLocation>
        <location evidence="1 7">Cell membrane</location>
        <topology evidence="1 7">Multi-pass membrane protein</topology>
    </subcellularLocation>
</comment>
<sequence>MTSIDATLRPRRTSWFAAGGWPSFLLRRLGQFVLSLWGLVTAAFLMLQLIPGDPVRMVVGMNASVEVVEDMRRQLGLDLPLHEQYFRFLGGLLTGNPGNSLNLQQPVFEVIAARLPATLELALLTIVVVLVVAVPLGILFAALTRGGRRRGLEVGYTSVTGIFAVVPEFLFGVGLVYIFAVATHLLPVAGRTGPASYVLPVAALALGATASLSRIVRIEALNVLDTDYIRTARAKRMPAALLYLRHALPNLLTPTLTLAGIMLGSLIAGTILVESIFAWPGLGQTLVASITGKDYPLAQTLVVVYGGMVLLINLIVDIVLALIDPRSTITEA</sequence>
<protein>
    <submittedName>
        <fullName evidence="9">Peptide ABC transporter permease</fullName>
    </submittedName>
</protein>
<organism evidence="9 10">
    <name type="scientific">Microbacterium keratanolyticum</name>
    <dbReference type="NCBI Taxonomy" id="67574"/>
    <lineage>
        <taxon>Bacteria</taxon>
        <taxon>Bacillati</taxon>
        <taxon>Actinomycetota</taxon>
        <taxon>Actinomycetes</taxon>
        <taxon>Micrococcales</taxon>
        <taxon>Microbacteriaceae</taxon>
        <taxon>Microbacterium</taxon>
    </lineage>
</organism>
<dbReference type="SUPFAM" id="SSF161098">
    <property type="entry name" value="MetI-like"/>
    <property type="match status" value="1"/>
</dbReference>
<dbReference type="InterPro" id="IPR035906">
    <property type="entry name" value="MetI-like_sf"/>
</dbReference>
<evidence type="ECO:0000313" key="10">
    <source>
        <dbReference type="Proteomes" id="UP001142325"/>
    </source>
</evidence>
<evidence type="ECO:0000256" key="3">
    <source>
        <dbReference type="ARBA" id="ARBA00022475"/>
    </source>
</evidence>
<evidence type="ECO:0000256" key="1">
    <source>
        <dbReference type="ARBA" id="ARBA00004651"/>
    </source>
</evidence>
<evidence type="ECO:0000256" key="5">
    <source>
        <dbReference type="ARBA" id="ARBA00022989"/>
    </source>
</evidence>
<dbReference type="CDD" id="cd06261">
    <property type="entry name" value="TM_PBP2"/>
    <property type="match status" value="1"/>
</dbReference>
<reference evidence="9" key="1">
    <citation type="journal article" date="2014" name="Int. J. Syst. Evol. Microbiol.">
        <title>Complete genome sequence of Corynebacterium casei LMG S-19264T (=DSM 44701T), isolated from a smear-ripened cheese.</title>
        <authorList>
            <consortium name="US DOE Joint Genome Institute (JGI-PGF)"/>
            <person name="Walter F."/>
            <person name="Albersmeier A."/>
            <person name="Kalinowski J."/>
            <person name="Ruckert C."/>
        </authorList>
    </citation>
    <scope>NUCLEOTIDE SEQUENCE</scope>
    <source>
        <strain evidence="9">VKM Ac-1958</strain>
    </source>
</reference>
<accession>A0A9W6M774</accession>
<keyword evidence="2 7" id="KW-0813">Transport</keyword>
<dbReference type="InterPro" id="IPR000515">
    <property type="entry name" value="MetI-like"/>
</dbReference>
<keyword evidence="3" id="KW-1003">Cell membrane</keyword>
<comment type="similarity">
    <text evidence="7">Belongs to the binding-protein-dependent transport system permease family.</text>
</comment>
<dbReference type="EMBL" id="BSET01000001">
    <property type="protein sequence ID" value="GLK00710.1"/>
    <property type="molecule type" value="Genomic_DNA"/>
</dbReference>
<dbReference type="PANTHER" id="PTHR43163">
    <property type="entry name" value="DIPEPTIDE TRANSPORT SYSTEM PERMEASE PROTEIN DPPB-RELATED"/>
    <property type="match status" value="1"/>
</dbReference>
<dbReference type="Pfam" id="PF19300">
    <property type="entry name" value="BPD_transp_1_N"/>
    <property type="match status" value="1"/>
</dbReference>
<feature type="transmembrane region" description="Helical" evidence="7">
    <location>
        <begin position="155"/>
        <end position="182"/>
    </location>
</feature>
<keyword evidence="5 7" id="KW-1133">Transmembrane helix</keyword>
<feature type="transmembrane region" description="Helical" evidence="7">
    <location>
        <begin position="121"/>
        <end position="143"/>
    </location>
</feature>
<proteinExistence type="inferred from homology"/>
<evidence type="ECO:0000256" key="4">
    <source>
        <dbReference type="ARBA" id="ARBA00022692"/>
    </source>
</evidence>
<keyword evidence="10" id="KW-1185">Reference proteome</keyword>
<dbReference type="InterPro" id="IPR045621">
    <property type="entry name" value="BPD_transp_1_N"/>
</dbReference>
<dbReference type="PROSITE" id="PS50928">
    <property type="entry name" value="ABC_TM1"/>
    <property type="match status" value="1"/>
</dbReference>
<keyword evidence="6 7" id="KW-0472">Membrane</keyword>
<keyword evidence="4 7" id="KW-0812">Transmembrane</keyword>
<evidence type="ECO:0000256" key="7">
    <source>
        <dbReference type="RuleBase" id="RU363032"/>
    </source>
</evidence>
<dbReference type="Proteomes" id="UP001142325">
    <property type="component" value="Unassembled WGS sequence"/>
</dbReference>
<feature type="domain" description="ABC transmembrane type-1" evidence="8">
    <location>
        <begin position="115"/>
        <end position="316"/>
    </location>
</feature>
<comment type="caution">
    <text evidence="9">The sequence shown here is derived from an EMBL/GenBank/DDBJ whole genome shotgun (WGS) entry which is preliminary data.</text>
</comment>
<dbReference type="Pfam" id="PF00528">
    <property type="entry name" value="BPD_transp_1"/>
    <property type="match status" value="1"/>
</dbReference>
<dbReference type="Gene3D" id="1.10.3720.10">
    <property type="entry name" value="MetI-like"/>
    <property type="match status" value="1"/>
</dbReference>
<dbReference type="GO" id="GO:0005886">
    <property type="term" value="C:plasma membrane"/>
    <property type="evidence" value="ECO:0007669"/>
    <property type="project" value="UniProtKB-SubCell"/>
</dbReference>
<dbReference type="PANTHER" id="PTHR43163:SF6">
    <property type="entry name" value="DIPEPTIDE TRANSPORT SYSTEM PERMEASE PROTEIN DPPB-RELATED"/>
    <property type="match status" value="1"/>
</dbReference>
<feature type="transmembrane region" description="Helical" evidence="7">
    <location>
        <begin position="32"/>
        <end position="50"/>
    </location>
</feature>
<feature type="transmembrane region" description="Helical" evidence="7">
    <location>
        <begin position="194"/>
        <end position="212"/>
    </location>
</feature>
<feature type="transmembrane region" description="Helical" evidence="7">
    <location>
        <begin position="302"/>
        <end position="323"/>
    </location>
</feature>
<feature type="transmembrane region" description="Helical" evidence="7">
    <location>
        <begin position="255"/>
        <end position="282"/>
    </location>
</feature>
<name>A0A9W6M774_9MICO</name>
<dbReference type="AlphaFoldDB" id="A0A9W6M774"/>
<gene>
    <name evidence="9" type="ORF">GCM10017596_04250</name>
</gene>
<dbReference type="RefSeq" id="WP_204938408.1">
    <property type="nucleotide sequence ID" value="NZ_BAAAUM010000001.1"/>
</dbReference>